<feature type="compositionally biased region" description="Basic residues" evidence="1">
    <location>
        <begin position="276"/>
        <end position="286"/>
    </location>
</feature>
<reference evidence="3" key="1">
    <citation type="journal article" date="2012" name="Insect Biochem. Mol. Biol.">
        <title>Transcriptome and full-length cDNA resources for the mountain pine beetle, Dendroctonus ponderosae Hopkins, a major insect pest of pine forests.</title>
        <authorList>
            <person name="Keeling C.I."/>
            <person name="Henderson H."/>
            <person name="Li M."/>
            <person name="Yuen M."/>
            <person name="Clark E.L."/>
            <person name="Fraser J.D."/>
            <person name="Huber D.P."/>
            <person name="Liao N.Y."/>
            <person name="Roderick Docking T."/>
            <person name="Birol I."/>
            <person name="Chan S.K."/>
            <person name="Taylor G.A."/>
            <person name="Palmquist D."/>
            <person name="Jones S.J."/>
            <person name="Bohlmann J."/>
        </authorList>
    </citation>
    <scope>NUCLEOTIDE SEQUENCE</scope>
    <source>
        <tissue evidence="3">Heads</tissue>
    </source>
</reference>
<proteinExistence type="evidence at transcript level"/>
<evidence type="ECO:0000313" key="3">
    <source>
        <dbReference type="EMBL" id="AEE61905.1"/>
    </source>
</evidence>
<feature type="compositionally biased region" description="Low complexity" evidence="1">
    <location>
        <begin position="96"/>
        <end position="107"/>
    </location>
</feature>
<dbReference type="GO" id="GO:0003700">
    <property type="term" value="F:DNA-binding transcription factor activity"/>
    <property type="evidence" value="ECO:0007669"/>
    <property type="project" value="InterPro"/>
</dbReference>
<dbReference type="InterPro" id="IPR039142">
    <property type="entry name" value="NRF1/Ewg"/>
</dbReference>
<dbReference type="HOGENOM" id="CLU_056439_0_0_1"/>
<dbReference type="GO" id="GO:0006357">
    <property type="term" value="P:regulation of transcription by RNA polymerase II"/>
    <property type="evidence" value="ECO:0007669"/>
    <property type="project" value="InterPro"/>
</dbReference>
<dbReference type="OrthoDB" id="10021476at2759"/>
<feature type="chain" id="PRO_5003771954" description="WH1 domain-containing protein" evidence="2">
    <location>
        <begin position="22"/>
        <end position="338"/>
    </location>
</feature>
<evidence type="ECO:0000256" key="1">
    <source>
        <dbReference type="SAM" id="MobiDB-lite"/>
    </source>
</evidence>
<dbReference type="InterPro" id="IPR011993">
    <property type="entry name" value="PH-like_dom_sf"/>
</dbReference>
<name>J3JUM8_DENPD</name>
<sequence>MRVRNLVVCLLLLFGFFKVSGEFVMKPNDRFIYTPTCLPIERRMSHLSISSSRNTENTAPSSDIAMERLSHKYDSYQDFLHRNQLRRRLSSTGENSGDSSTTASGSSYGEHDGSEGRADSEASSDTQDPKLLDGHISELERQKVEAFFRGLKTQVFVSNSLANLYTKGPSDQDWQLKYTGIPVVILDCGESRARDKRRIQIALAERGTCFMLWSDTIDNLSSYQVDGGSFHTMRYSSDHTIQAGFSFDTKPAAEEMWNHIEKLVACPENISLSTPGKKKRKEKKEKKPLPLPSKSHISQPCCFQHITSVDKEDTERYYSLKELLPRSGSLNPRILDGS</sequence>
<feature type="compositionally biased region" description="Basic and acidic residues" evidence="1">
    <location>
        <begin position="109"/>
        <end position="120"/>
    </location>
</feature>
<evidence type="ECO:0008006" key="4">
    <source>
        <dbReference type="Google" id="ProtNLM"/>
    </source>
</evidence>
<feature type="signal peptide" evidence="2">
    <location>
        <begin position="1"/>
        <end position="21"/>
    </location>
</feature>
<dbReference type="EMBL" id="BT126943">
    <property type="protein sequence ID" value="AEE61905.1"/>
    <property type="molecule type" value="mRNA"/>
</dbReference>
<feature type="region of interest" description="Disordered" evidence="1">
    <location>
        <begin position="271"/>
        <end position="296"/>
    </location>
</feature>
<dbReference type="Gene3D" id="2.30.29.30">
    <property type="entry name" value="Pleckstrin-homology domain (PH domain)/Phosphotyrosine-binding domain (PTB)"/>
    <property type="match status" value="1"/>
</dbReference>
<feature type="region of interest" description="Disordered" evidence="1">
    <location>
        <begin position="89"/>
        <end position="131"/>
    </location>
</feature>
<evidence type="ECO:0000256" key="2">
    <source>
        <dbReference type="SAM" id="SignalP"/>
    </source>
</evidence>
<accession>J3JUM8</accession>
<dbReference type="FunFam" id="2.30.29.30:FF:000362">
    <property type="entry name" value="Uncharacterized protein, isoform B"/>
    <property type="match status" value="1"/>
</dbReference>
<keyword evidence="2" id="KW-0732">Signal</keyword>
<protein>
    <recommendedName>
        <fullName evidence="4">WH1 domain-containing protein</fullName>
    </recommendedName>
</protein>
<dbReference type="AlphaFoldDB" id="J3JUM8"/>
<dbReference type="PANTHER" id="PTHR20338">
    <property type="entry name" value="NUCLEAR RESPIRATORY FACTOR 1"/>
    <property type="match status" value="1"/>
</dbReference>
<organism evidence="3">
    <name type="scientific">Dendroctonus ponderosae</name>
    <name type="common">Mountain pine beetle</name>
    <dbReference type="NCBI Taxonomy" id="77166"/>
    <lineage>
        <taxon>Eukaryota</taxon>
        <taxon>Metazoa</taxon>
        <taxon>Ecdysozoa</taxon>
        <taxon>Arthropoda</taxon>
        <taxon>Hexapoda</taxon>
        <taxon>Insecta</taxon>
        <taxon>Pterygota</taxon>
        <taxon>Neoptera</taxon>
        <taxon>Endopterygota</taxon>
        <taxon>Coleoptera</taxon>
        <taxon>Polyphaga</taxon>
        <taxon>Cucujiformia</taxon>
        <taxon>Curculionidae</taxon>
        <taxon>Scolytinae</taxon>
        <taxon>Dendroctonus</taxon>
    </lineage>
</organism>